<gene>
    <name evidence="3" type="ORF">SAMN04489726_3290</name>
</gene>
<dbReference type="Gene3D" id="3.50.50.60">
    <property type="entry name" value="FAD/NAD(P)-binding domain"/>
    <property type="match status" value="1"/>
</dbReference>
<dbReference type="OrthoDB" id="9805852at2"/>
<keyword evidence="4" id="KW-1185">Reference proteome</keyword>
<evidence type="ECO:0000256" key="1">
    <source>
        <dbReference type="ARBA" id="ARBA00023002"/>
    </source>
</evidence>
<evidence type="ECO:0000313" key="4">
    <source>
        <dbReference type="Proteomes" id="UP000183376"/>
    </source>
</evidence>
<dbReference type="GO" id="GO:0005737">
    <property type="term" value="C:cytoplasm"/>
    <property type="evidence" value="ECO:0007669"/>
    <property type="project" value="TreeGrafter"/>
</dbReference>
<organism evidence="3 4">
    <name type="scientific">Allokutzneria albata</name>
    <name type="common">Kibdelosporangium albatum</name>
    <dbReference type="NCBI Taxonomy" id="211114"/>
    <lineage>
        <taxon>Bacteria</taxon>
        <taxon>Bacillati</taxon>
        <taxon>Actinomycetota</taxon>
        <taxon>Actinomycetes</taxon>
        <taxon>Pseudonocardiales</taxon>
        <taxon>Pseudonocardiaceae</taxon>
        <taxon>Allokutzneria</taxon>
    </lineage>
</organism>
<dbReference type="PANTHER" id="PTHR13847">
    <property type="entry name" value="SARCOSINE DEHYDROGENASE-RELATED"/>
    <property type="match status" value="1"/>
</dbReference>
<dbReference type="PANTHER" id="PTHR13847:SF287">
    <property type="entry name" value="FAD-DEPENDENT OXIDOREDUCTASE DOMAIN-CONTAINING PROTEIN 1"/>
    <property type="match status" value="1"/>
</dbReference>
<name>A0A1G9VXE3_ALLAB</name>
<evidence type="ECO:0000259" key="2">
    <source>
        <dbReference type="Pfam" id="PF01266"/>
    </source>
</evidence>
<dbReference type="Gene3D" id="3.30.9.10">
    <property type="entry name" value="D-Amino Acid Oxidase, subunit A, domain 2"/>
    <property type="match status" value="1"/>
</dbReference>
<sequence length="398" mass="40763">MTASTTDAPPASADITVVGGGLFGAACAYWLAGSGRRVALVEAGSLAGGASGSGAGLVVPTTPEPYERAVERLGGRTARQVLRIAEKGFSLLRKATEHGEVDCPLKTNGHIQLAVGADRLNVLATRARALKADGVPTDWLSPRDLRASIATGLAPDVRCGLLLPGGALDPTLLVLALIKAAMDLGATVHTGTAVIDVKQSAKGVRVMTTRGLVRSESAIIAVNAWSGRLVPELDRMITAGQAQVLATDVLPPVFGTGLSATIGADGTYWQQTADGRVVLGGDGPAASAQANGSGPLDRKPEDAVHAALVRTLPRLFPALGPIRTTQRRAAPVARTADHLPVVHRVDENVWAAGGFALNGLPLAFALSRALALAVPTGWAPAELGPFALTRPSLRPAAV</sequence>
<evidence type="ECO:0000313" key="3">
    <source>
        <dbReference type="EMBL" id="SDM76972.1"/>
    </source>
</evidence>
<dbReference type="STRING" id="211114.SAMN04489726_3290"/>
<proteinExistence type="predicted"/>
<dbReference type="eggNOG" id="COG0665">
    <property type="taxonomic scope" value="Bacteria"/>
</dbReference>
<feature type="domain" description="FAD dependent oxidoreductase" evidence="2">
    <location>
        <begin position="14"/>
        <end position="371"/>
    </location>
</feature>
<reference evidence="3 4" key="1">
    <citation type="submission" date="2016-10" db="EMBL/GenBank/DDBJ databases">
        <authorList>
            <person name="de Groot N.N."/>
        </authorList>
    </citation>
    <scope>NUCLEOTIDE SEQUENCE [LARGE SCALE GENOMIC DNA]</scope>
    <source>
        <strain evidence="3 4">DSM 44149</strain>
    </source>
</reference>
<accession>A0A1G9VXE3</accession>
<dbReference type="InterPro" id="IPR036188">
    <property type="entry name" value="FAD/NAD-bd_sf"/>
</dbReference>
<dbReference type="InterPro" id="IPR006076">
    <property type="entry name" value="FAD-dep_OxRdtase"/>
</dbReference>
<protein>
    <submittedName>
        <fullName evidence="3">Glycine/D-amino acid oxidase</fullName>
    </submittedName>
</protein>
<dbReference type="Pfam" id="PF01266">
    <property type="entry name" value="DAO"/>
    <property type="match status" value="1"/>
</dbReference>
<keyword evidence="1" id="KW-0560">Oxidoreductase</keyword>
<dbReference type="GO" id="GO:0016491">
    <property type="term" value="F:oxidoreductase activity"/>
    <property type="evidence" value="ECO:0007669"/>
    <property type="project" value="UniProtKB-KW"/>
</dbReference>
<dbReference type="AlphaFoldDB" id="A0A1G9VXE3"/>
<dbReference type="RefSeq" id="WP_030431462.1">
    <property type="nucleotide sequence ID" value="NZ_JOEF01000019.1"/>
</dbReference>
<dbReference type="Proteomes" id="UP000183376">
    <property type="component" value="Chromosome I"/>
</dbReference>
<dbReference type="SUPFAM" id="SSF51905">
    <property type="entry name" value="FAD/NAD(P)-binding domain"/>
    <property type="match status" value="1"/>
</dbReference>
<dbReference type="EMBL" id="LT629701">
    <property type="protein sequence ID" value="SDM76972.1"/>
    <property type="molecule type" value="Genomic_DNA"/>
</dbReference>